<sequence length="333" mass="35731">MWIFYVVAAVLGVAFVVTVSRERRRFRNAVLLGLTLLSLGLGLLGEATRLDPQPLDILIAVLFVGPAVAVLVLAIFLVLNGLTMLRREGHRLGNLLSLLAGLACLPVPALPFAAQYLENTAVAVAALILLIVATYVGFVFCCYLLYSVLYGRLGARSGFDFVVVLGSRLIDGRVPPLLAARLDKAAAVWRAETRSGGAPLLIASGGQGPDEAVPEAHGIAEYLVTQGVPRESILCEDRSTTTRENLGFSAAIMAERRPDPRCVVVTNNFHAFRAALLTRRAGVDGQVLGARTARYYWPSATIREFVAILVEHRIANLIAVLVLVVLGVLLAVT</sequence>
<dbReference type="PANTHER" id="PTHR30336:SF4">
    <property type="entry name" value="ENVELOPE BIOGENESIS FACTOR ELYC"/>
    <property type="match status" value="1"/>
</dbReference>
<evidence type="ECO:0000313" key="4">
    <source>
        <dbReference type="Proteomes" id="UP000199614"/>
    </source>
</evidence>
<dbReference type="EMBL" id="FOUY01000043">
    <property type="protein sequence ID" value="SFO31298.1"/>
    <property type="molecule type" value="Genomic_DNA"/>
</dbReference>
<dbReference type="GO" id="GO:0000270">
    <property type="term" value="P:peptidoglycan metabolic process"/>
    <property type="evidence" value="ECO:0007669"/>
    <property type="project" value="TreeGrafter"/>
</dbReference>
<dbReference type="InterPro" id="IPR051599">
    <property type="entry name" value="Cell_Envelope_Assoc"/>
</dbReference>
<evidence type="ECO:0000313" key="3">
    <source>
        <dbReference type="EMBL" id="SFO31298.1"/>
    </source>
</evidence>
<keyword evidence="1" id="KW-0812">Transmembrane</keyword>
<dbReference type="GO" id="GO:0043164">
    <property type="term" value="P:Gram-negative-bacterium-type cell wall biogenesis"/>
    <property type="evidence" value="ECO:0007669"/>
    <property type="project" value="TreeGrafter"/>
</dbReference>
<dbReference type="GO" id="GO:0005886">
    <property type="term" value="C:plasma membrane"/>
    <property type="evidence" value="ECO:0007669"/>
    <property type="project" value="TreeGrafter"/>
</dbReference>
<evidence type="ECO:0000256" key="1">
    <source>
        <dbReference type="SAM" id="Phobius"/>
    </source>
</evidence>
<organism evidence="3 4">
    <name type="scientific">Pseudonocardia ammonioxydans</name>
    <dbReference type="NCBI Taxonomy" id="260086"/>
    <lineage>
        <taxon>Bacteria</taxon>
        <taxon>Bacillati</taxon>
        <taxon>Actinomycetota</taxon>
        <taxon>Actinomycetes</taxon>
        <taxon>Pseudonocardiales</taxon>
        <taxon>Pseudonocardiaceae</taxon>
        <taxon>Pseudonocardia</taxon>
    </lineage>
</organism>
<dbReference type="InterPro" id="IPR014729">
    <property type="entry name" value="Rossmann-like_a/b/a_fold"/>
</dbReference>
<dbReference type="Proteomes" id="UP000199614">
    <property type="component" value="Unassembled WGS sequence"/>
</dbReference>
<feature type="transmembrane region" description="Helical" evidence="1">
    <location>
        <begin position="314"/>
        <end position="332"/>
    </location>
</feature>
<feature type="transmembrane region" description="Helical" evidence="1">
    <location>
        <begin position="6"/>
        <end position="22"/>
    </location>
</feature>
<dbReference type="AlphaFoldDB" id="A0A1I5G5L6"/>
<dbReference type="InterPro" id="IPR003848">
    <property type="entry name" value="DUF218"/>
</dbReference>
<name>A0A1I5G5L6_PSUAM</name>
<keyword evidence="1" id="KW-0472">Membrane</keyword>
<feature type="domain" description="DUF218" evidence="2">
    <location>
        <begin position="160"/>
        <end position="305"/>
    </location>
</feature>
<reference evidence="3 4" key="1">
    <citation type="submission" date="2016-10" db="EMBL/GenBank/DDBJ databases">
        <authorList>
            <person name="de Groot N.N."/>
        </authorList>
    </citation>
    <scope>NUCLEOTIDE SEQUENCE [LARGE SCALE GENOMIC DNA]</scope>
    <source>
        <strain evidence="3 4">CGMCC 4.1877</strain>
    </source>
</reference>
<proteinExistence type="predicted"/>
<evidence type="ECO:0000259" key="2">
    <source>
        <dbReference type="Pfam" id="PF02698"/>
    </source>
</evidence>
<feature type="transmembrane region" description="Helical" evidence="1">
    <location>
        <begin position="120"/>
        <end position="146"/>
    </location>
</feature>
<feature type="transmembrane region" description="Helical" evidence="1">
    <location>
        <begin position="92"/>
        <end position="114"/>
    </location>
</feature>
<keyword evidence="4" id="KW-1185">Reference proteome</keyword>
<feature type="transmembrane region" description="Helical" evidence="1">
    <location>
        <begin position="29"/>
        <end position="45"/>
    </location>
</feature>
<gene>
    <name evidence="3" type="ORF">SAMN05216207_104342</name>
</gene>
<feature type="transmembrane region" description="Helical" evidence="1">
    <location>
        <begin position="57"/>
        <end position="80"/>
    </location>
</feature>
<dbReference type="RefSeq" id="WP_245773856.1">
    <property type="nucleotide sequence ID" value="NZ_FOUY01000043.1"/>
</dbReference>
<dbReference type="Pfam" id="PF02698">
    <property type="entry name" value="DUF218"/>
    <property type="match status" value="1"/>
</dbReference>
<dbReference type="CDD" id="cd06259">
    <property type="entry name" value="YdcF-like"/>
    <property type="match status" value="1"/>
</dbReference>
<keyword evidence="1" id="KW-1133">Transmembrane helix</keyword>
<dbReference type="PANTHER" id="PTHR30336">
    <property type="entry name" value="INNER MEMBRANE PROTEIN, PROBABLE PERMEASE"/>
    <property type="match status" value="1"/>
</dbReference>
<accession>A0A1I5G5L6</accession>
<dbReference type="STRING" id="260086.SAMN05216207_104342"/>
<dbReference type="Gene3D" id="3.40.50.620">
    <property type="entry name" value="HUPs"/>
    <property type="match status" value="1"/>
</dbReference>
<protein>
    <submittedName>
        <fullName evidence="3">Uncharacterized SAM-binding protein YcdF, DUF218 family</fullName>
    </submittedName>
</protein>